<organism evidence="4 5">
    <name type="scientific">Candidatus Phytoplasma pruni</name>
    <dbReference type="NCBI Taxonomy" id="479893"/>
    <lineage>
        <taxon>Bacteria</taxon>
        <taxon>Bacillati</taxon>
        <taxon>Mycoplasmatota</taxon>
        <taxon>Mollicutes</taxon>
        <taxon>Acholeplasmatales</taxon>
        <taxon>Acholeplasmataceae</taxon>
        <taxon>Candidatus Phytoplasma</taxon>
        <taxon>16SrIII (X-disease group)</taxon>
    </lineage>
</organism>
<dbReference type="OrthoDB" id="9805039at2"/>
<dbReference type="InterPro" id="IPR012340">
    <property type="entry name" value="NA-bd_OB-fold"/>
</dbReference>
<gene>
    <name evidence="4" type="primary">cspC</name>
    <name evidence="4" type="ORF">CPX_001691</name>
</gene>
<evidence type="ECO:0000259" key="3">
    <source>
        <dbReference type="PROSITE" id="PS51857"/>
    </source>
</evidence>
<dbReference type="GO" id="GO:0003729">
    <property type="term" value="F:mRNA binding"/>
    <property type="evidence" value="ECO:0007669"/>
    <property type="project" value="TreeGrafter"/>
</dbReference>
<dbReference type="PATRIC" id="fig|479893.3.peg.501"/>
<dbReference type="AlphaFoldDB" id="A0A0M1MZK0"/>
<dbReference type="Pfam" id="PF00313">
    <property type="entry name" value="CSD"/>
    <property type="match status" value="1"/>
</dbReference>
<dbReference type="RefSeq" id="WP_053521537.1">
    <property type="nucleotide sequence ID" value="NZ_LHCF01000014.1"/>
</dbReference>
<accession>A0A0M1MZK0</accession>
<reference evidence="5" key="1">
    <citation type="submission" date="2015-05" db="EMBL/GenBank/DDBJ databases">
        <title>Draft genome sequence of 'Candidatus Phytoplasma Pruni' strain CX, a plant pathogenic bacterium.</title>
        <authorList>
            <person name="Lee I.-M."/>
            <person name="Bottner-Parker K.D."/>
            <person name="Shao J."/>
            <person name="Gundersen-Rindal D.E."/>
            <person name="Zhao Y."/>
            <person name="Davis R.E."/>
        </authorList>
    </citation>
    <scope>NUCLEOTIDE SEQUENCE [LARGE SCALE GENOMIC DNA]</scope>
    <source>
        <strain evidence="5">CX</strain>
    </source>
</reference>
<dbReference type="CDD" id="cd04458">
    <property type="entry name" value="CSP_CDS"/>
    <property type="match status" value="1"/>
</dbReference>
<feature type="domain" description="CSD" evidence="3">
    <location>
        <begin position="11"/>
        <end position="91"/>
    </location>
</feature>
<dbReference type="GO" id="GO:0005737">
    <property type="term" value="C:cytoplasm"/>
    <property type="evidence" value="ECO:0007669"/>
    <property type="project" value="UniProtKB-SubCell"/>
</dbReference>
<dbReference type="PANTHER" id="PTHR46109:SF1">
    <property type="entry name" value="PROTEIN LIN-28 HOMOLOG"/>
    <property type="match status" value="1"/>
</dbReference>
<dbReference type="Gene3D" id="2.40.50.140">
    <property type="entry name" value="Nucleic acid-binding proteins"/>
    <property type="match status" value="1"/>
</dbReference>
<dbReference type="SMART" id="SM00357">
    <property type="entry name" value="CSP"/>
    <property type="match status" value="1"/>
</dbReference>
<keyword evidence="2" id="KW-0963">Cytoplasm</keyword>
<sequence length="93" mass="10919">MEQKEQKEQKRIQGKVDWFNPDKGFGFITIDTDDPNAEGQKGNVFFHYTSIRLDNSEYRTDKFRTLEANQKVEFTIKEVEGRGLQAFDIVKVE</sequence>
<proteinExistence type="predicted"/>
<name>A0A0M1MZK0_9MOLU</name>
<dbReference type="PROSITE" id="PS51857">
    <property type="entry name" value="CSD_2"/>
    <property type="match status" value="1"/>
</dbReference>
<dbReference type="GO" id="GO:0031054">
    <property type="term" value="P:pre-miRNA processing"/>
    <property type="evidence" value="ECO:0007669"/>
    <property type="project" value="TreeGrafter"/>
</dbReference>
<dbReference type="InterPro" id="IPR011129">
    <property type="entry name" value="CSD"/>
</dbReference>
<evidence type="ECO:0000313" key="4">
    <source>
        <dbReference type="EMBL" id="KOR75328.1"/>
    </source>
</evidence>
<dbReference type="EMBL" id="LHCF01000014">
    <property type="protein sequence ID" value="KOR75328.1"/>
    <property type="molecule type" value="Genomic_DNA"/>
</dbReference>
<dbReference type="InterPro" id="IPR012156">
    <property type="entry name" value="Cold_shock_CspA"/>
</dbReference>
<dbReference type="STRING" id="479893.CPX_001691"/>
<dbReference type="Proteomes" id="UP000037386">
    <property type="component" value="Unassembled WGS sequence"/>
</dbReference>
<evidence type="ECO:0000256" key="1">
    <source>
        <dbReference type="ARBA" id="ARBA00004496"/>
    </source>
</evidence>
<comment type="caution">
    <text evidence="4">The sequence shown here is derived from an EMBL/GenBank/DDBJ whole genome shotgun (WGS) entry which is preliminary data.</text>
</comment>
<dbReference type="SUPFAM" id="SSF50249">
    <property type="entry name" value="Nucleic acid-binding proteins"/>
    <property type="match status" value="1"/>
</dbReference>
<dbReference type="InterPro" id="IPR051373">
    <property type="entry name" value="Lin-28_RNA-binding"/>
</dbReference>
<dbReference type="PANTHER" id="PTHR46109">
    <property type="entry name" value="PROTEIN LIN-28"/>
    <property type="match status" value="1"/>
</dbReference>
<protein>
    <submittedName>
        <fullName evidence="4">Cold shock protein</fullName>
    </submittedName>
</protein>
<dbReference type="InterPro" id="IPR002059">
    <property type="entry name" value="CSP_DNA-bd"/>
</dbReference>
<evidence type="ECO:0000256" key="2">
    <source>
        <dbReference type="ARBA" id="ARBA00022490"/>
    </source>
</evidence>
<dbReference type="PIRSF" id="PIRSF002599">
    <property type="entry name" value="Cold_shock_A"/>
    <property type="match status" value="1"/>
</dbReference>
<evidence type="ECO:0000313" key="5">
    <source>
        <dbReference type="Proteomes" id="UP000037386"/>
    </source>
</evidence>
<comment type="subcellular location">
    <subcellularLocation>
        <location evidence="1">Cytoplasm</location>
    </subcellularLocation>
</comment>